<evidence type="ECO:0000313" key="12">
    <source>
        <dbReference type="Proteomes" id="UP000503399"/>
    </source>
</evidence>
<evidence type="ECO:0000313" key="11">
    <source>
        <dbReference type="EMBL" id="CAB1129962.1"/>
    </source>
</evidence>
<comment type="function">
    <text evidence="9">Protein L1 is also a translational repressor protein, it controls the translation of the L11 operon by binding to its mRNA.</text>
</comment>
<comment type="function">
    <text evidence="9">Binds directly to 23S rRNA. The L1 stalk is quite mobile in the ribosome, and is involved in E site tRNA release.</text>
</comment>
<protein>
    <recommendedName>
        <fullName evidence="8 9">Large ribosomal subunit protein uL1</fullName>
    </recommendedName>
</protein>
<dbReference type="InterPro" id="IPR023673">
    <property type="entry name" value="Ribosomal_uL1_CS"/>
</dbReference>
<evidence type="ECO:0000256" key="3">
    <source>
        <dbReference type="ARBA" id="ARBA00022730"/>
    </source>
</evidence>
<dbReference type="GO" id="GO:0019843">
    <property type="term" value="F:rRNA binding"/>
    <property type="evidence" value="ECO:0007669"/>
    <property type="project" value="UniProtKB-UniRule"/>
</dbReference>
<keyword evidence="7 9" id="KW-0687">Ribonucleoprotein</keyword>
<keyword evidence="5 9" id="KW-0694">RNA-binding</keyword>
<keyword evidence="6 9" id="KW-0689">Ribosomal protein</keyword>
<dbReference type="KEGG" id="hfv:R50_2465"/>
<keyword evidence="3 9" id="KW-0699">rRNA-binding</keyword>
<evidence type="ECO:0000256" key="7">
    <source>
        <dbReference type="ARBA" id="ARBA00023274"/>
    </source>
</evidence>
<dbReference type="AlphaFoldDB" id="A0A6F8ZJ47"/>
<keyword evidence="2 9" id="KW-0678">Repressor</keyword>
<evidence type="ECO:0000256" key="1">
    <source>
        <dbReference type="ARBA" id="ARBA00010531"/>
    </source>
</evidence>
<comment type="similarity">
    <text evidence="1 9 10">Belongs to the universal ribosomal protein uL1 family.</text>
</comment>
<dbReference type="InterPro" id="IPR028364">
    <property type="entry name" value="Ribosomal_uL1/biogenesis"/>
</dbReference>
<name>A0A6F8ZJ47_9FIRM</name>
<reference evidence="11 12" key="1">
    <citation type="submission" date="2020-02" db="EMBL/GenBank/DDBJ databases">
        <authorList>
            <person name="Hogendoorn C."/>
        </authorList>
    </citation>
    <scope>NUCLEOTIDE SEQUENCE [LARGE SCALE GENOMIC DNA]</scope>
    <source>
        <strain evidence="11">R501</strain>
    </source>
</reference>
<evidence type="ECO:0000256" key="8">
    <source>
        <dbReference type="ARBA" id="ARBA00035241"/>
    </source>
</evidence>
<comment type="subunit">
    <text evidence="9">Part of the 50S ribosomal subunit.</text>
</comment>
<proteinExistence type="inferred from homology"/>
<evidence type="ECO:0000256" key="4">
    <source>
        <dbReference type="ARBA" id="ARBA00022845"/>
    </source>
</evidence>
<dbReference type="GO" id="GO:0006417">
    <property type="term" value="P:regulation of translation"/>
    <property type="evidence" value="ECO:0007669"/>
    <property type="project" value="UniProtKB-KW"/>
</dbReference>
<dbReference type="EMBL" id="LR778114">
    <property type="protein sequence ID" value="CAB1129962.1"/>
    <property type="molecule type" value="Genomic_DNA"/>
</dbReference>
<dbReference type="Gene3D" id="3.30.190.20">
    <property type="match status" value="1"/>
</dbReference>
<dbReference type="Pfam" id="PF00687">
    <property type="entry name" value="Ribosomal_L1"/>
    <property type="match status" value="1"/>
</dbReference>
<keyword evidence="4 9" id="KW-0810">Translation regulation</keyword>
<evidence type="ECO:0000256" key="2">
    <source>
        <dbReference type="ARBA" id="ARBA00022491"/>
    </source>
</evidence>
<dbReference type="NCBIfam" id="TIGR01169">
    <property type="entry name" value="rplA_bact"/>
    <property type="match status" value="1"/>
</dbReference>
<dbReference type="GO" id="GO:0000049">
    <property type="term" value="F:tRNA binding"/>
    <property type="evidence" value="ECO:0007669"/>
    <property type="project" value="UniProtKB-KW"/>
</dbReference>
<keyword evidence="12" id="KW-1185">Reference proteome</keyword>
<evidence type="ECO:0000256" key="9">
    <source>
        <dbReference type="HAMAP-Rule" id="MF_01318"/>
    </source>
</evidence>
<dbReference type="InterPro" id="IPR023674">
    <property type="entry name" value="Ribosomal_uL1-like"/>
</dbReference>
<dbReference type="CDD" id="cd00403">
    <property type="entry name" value="Ribosomal_L1"/>
    <property type="match status" value="1"/>
</dbReference>
<dbReference type="PANTHER" id="PTHR36427:SF3">
    <property type="entry name" value="LARGE RIBOSOMAL SUBUNIT PROTEIN UL1M"/>
    <property type="match status" value="1"/>
</dbReference>
<dbReference type="GO" id="GO:0003735">
    <property type="term" value="F:structural constituent of ribosome"/>
    <property type="evidence" value="ECO:0007669"/>
    <property type="project" value="InterPro"/>
</dbReference>
<dbReference type="HAMAP" id="MF_01318_B">
    <property type="entry name" value="Ribosomal_uL1_B"/>
    <property type="match status" value="1"/>
</dbReference>
<dbReference type="GO" id="GO:0006412">
    <property type="term" value="P:translation"/>
    <property type="evidence" value="ECO:0007669"/>
    <property type="project" value="UniProtKB-UniRule"/>
</dbReference>
<evidence type="ECO:0000256" key="10">
    <source>
        <dbReference type="RuleBase" id="RU000659"/>
    </source>
</evidence>
<dbReference type="Gene3D" id="3.40.50.790">
    <property type="match status" value="1"/>
</dbReference>
<dbReference type="PANTHER" id="PTHR36427">
    <property type="entry name" value="54S RIBOSOMAL PROTEIN L1, MITOCHONDRIAL"/>
    <property type="match status" value="1"/>
</dbReference>
<dbReference type="GO" id="GO:0015934">
    <property type="term" value="C:large ribosomal subunit"/>
    <property type="evidence" value="ECO:0007669"/>
    <property type="project" value="InterPro"/>
</dbReference>
<dbReference type="SUPFAM" id="SSF56808">
    <property type="entry name" value="Ribosomal protein L1"/>
    <property type="match status" value="1"/>
</dbReference>
<dbReference type="PIRSF" id="PIRSF002155">
    <property type="entry name" value="Ribosomal_L1"/>
    <property type="match status" value="1"/>
</dbReference>
<gene>
    <name evidence="9 11" type="primary">rplA</name>
    <name evidence="11" type="ORF">R50_2465</name>
</gene>
<dbReference type="Proteomes" id="UP000503399">
    <property type="component" value="Chromosome"/>
</dbReference>
<keyword evidence="9" id="KW-0820">tRNA-binding</keyword>
<sequence>MAKVGKKMKAAEGRLDRTRLYAPEEALQLVKELAFAKFDESVDVAVRLGVDPRHSDQVVRGAVVLPHGTGRSRTVLVFAKGDKAREAQEAGADFVGDEDLAERIQNGWTGFDTAVATPDMMGLVGRLGKILGPKGLMPNPRTGTVTMDVATAVREIKLGKVEYRTEKAGIVHVPIGRVSFPVEHLVENLAALIDALNKARPAAAKGQYIRGVTVSSTMGPGVPVNPLEVSRVAQGA</sequence>
<evidence type="ECO:0000256" key="6">
    <source>
        <dbReference type="ARBA" id="ARBA00022980"/>
    </source>
</evidence>
<dbReference type="InterPro" id="IPR005878">
    <property type="entry name" value="Ribosom_uL1_bac-type"/>
</dbReference>
<accession>A0A6F8ZJ47</accession>
<evidence type="ECO:0000256" key="5">
    <source>
        <dbReference type="ARBA" id="ARBA00022884"/>
    </source>
</evidence>
<dbReference type="FunFam" id="3.40.50.790:FF:000001">
    <property type="entry name" value="50S ribosomal protein L1"/>
    <property type="match status" value="1"/>
</dbReference>
<organism evidence="11 12">
    <name type="scientific">Candidatus Hydrogenisulfobacillus filiaventi</name>
    <dbReference type="NCBI Taxonomy" id="2707344"/>
    <lineage>
        <taxon>Bacteria</taxon>
        <taxon>Bacillati</taxon>
        <taxon>Bacillota</taxon>
        <taxon>Clostridia</taxon>
        <taxon>Eubacteriales</taxon>
        <taxon>Clostridiales Family XVII. Incertae Sedis</taxon>
        <taxon>Candidatus Hydrogenisulfobacillus</taxon>
    </lineage>
</organism>
<dbReference type="InterPro" id="IPR016095">
    <property type="entry name" value="Ribosomal_uL1_3-a/b-sand"/>
</dbReference>
<dbReference type="PROSITE" id="PS01199">
    <property type="entry name" value="RIBOSOMAL_L1"/>
    <property type="match status" value="1"/>
</dbReference>
<dbReference type="InterPro" id="IPR002143">
    <property type="entry name" value="Ribosomal_uL1"/>
</dbReference>